<accession>A0A2H0KTD2</accession>
<proteinExistence type="predicted"/>
<protein>
    <submittedName>
        <fullName evidence="1">Uncharacterized protein</fullName>
    </submittedName>
</protein>
<organism evidence="1 2">
    <name type="scientific">Candidatus Portnoybacteria bacterium CG11_big_fil_rev_8_21_14_0_20_40_15</name>
    <dbReference type="NCBI Taxonomy" id="1974817"/>
    <lineage>
        <taxon>Bacteria</taxon>
        <taxon>Candidatus Portnoyibacteriota</taxon>
    </lineage>
</organism>
<sequence length="269" mass="30462">MENALKVLQDSVIEYLEGGQKGSKVPQFHEYIEGTNDLKPDKIPRLKEEILQIYKAFVEGMLLTEKTVEIRVPVHETGYSTLLGVPVEKDAREIIASFINTAIDECQLAILANCGFGKYSPTPEKIQEVKQQLRESVEMIYLPLPKGSMELKIVAYDSNNNPKHHFLVDGLWTPFVAIGLVAYSEGDILAFQATMDYGSGNWKLDKFGTELIYELADKSSFFKDAYQKLTGGEFNAKEVKSPNPEFVNFIKCSPHFQQALNRVCRRWVN</sequence>
<name>A0A2H0KTD2_9BACT</name>
<dbReference type="AlphaFoldDB" id="A0A2H0KTD2"/>
<reference evidence="1 2" key="1">
    <citation type="submission" date="2017-09" db="EMBL/GenBank/DDBJ databases">
        <title>Depth-based differentiation of microbial function through sediment-hosted aquifers and enrichment of novel symbionts in the deep terrestrial subsurface.</title>
        <authorList>
            <person name="Probst A.J."/>
            <person name="Ladd B."/>
            <person name="Jarett J.K."/>
            <person name="Geller-Mcgrath D.E."/>
            <person name="Sieber C.M."/>
            <person name="Emerson J.B."/>
            <person name="Anantharaman K."/>
            <person name="Thomas B.C."/>
            <person name="Malmstrom R."/>
            <person name="Stieglmeier M."/>
            <person name="Klingl A."/>
            <person name="Woyke T."/>
            <person name="Ryan C.M."/>
            <person name="Banfield J.F."/>
        </authorList>
    </citation>
    <scope>NUCLEOTIDE SEQUENCE [LARGE SCALE GENOMIC DNA]</scope>
    <source>
        <strain evidence="1">CG11_big_fil_rev_8_21_14_0_20_40_15</strain>
    </source>
</reference>
<dbReference type="Proteomes" id="UP000229317">
    <property type="component" value="Unassembled WGS sequence"/>
</dbReference>
<dbReference type="EMBL" id="PCVO01000021">
    <property type="protein sequence ID" value="PIQ75413.1"/>
    <property type="molecule type" value="Genomic_DNA"/>
</dbReference>
<evidence type="ECO:0000313" key="2">
    <source>
        <dbReference type="Proteomes" id="UP000229317"/>
    </source>
</evidence>
<comment type="caution">
    <text evidence="1">The sequence shown here is derived from an EMBL/GenBank/DDBJ whole genome shotgun (WGS) entry which is preliminary data.</text>
</comment>
<evidence type="ECO:0000313" key="1">
    <source>
        <dbReference type="EMBL" id="PIQ75413.1"/>
    </source>
</evidence>
<gene>
    <name evidence="1" type="ORF">COV84_01395</name>
</gene>